<dbReference type="SUPFAM" id="SSF55874">
    <property type="entry name" value="ATPase domain of HSP90 chaperone/DNA topoisomerase II/histidine kinase"/>
    <property type="match status" value="1"/>
</dbReference>
<feature type="transmembrane region" description="Helical" evidence="9">
    <location>
        <begin position="69"/>
        <end position="91"/>
    </location>
</feature>
<evidence type="ECO:0000259" key="10">
    <source>
        <dbReference type="SMART" id="SM00387"/>
    </source>
</evidence>
<evidence type="ECO:0000256" key="6">
    <source>
        <dbReference type="ARBA" id="ARBA00022777"/>
    </source>
</evidence>
<keyword evidence="5" id="KW-0547">Nucleotide-binding</keyword>
<comment type="caution">
    <text evidence="11">The sequence shown here is derived from an EMBL/GenBank/DDBJ whole genome shotgun (WGS) entry which is preliminary data.</text>
</comment>
<evidence type="ECO:0000256" key="1">
    <source>
        <dbReference type="ARBA" id="ARBA00000085"/>
    </source>
</evidence>
<keyword evidence="6 11" id="KW-0418">Kinase</keyword>
<dbReference type="EMBL" id="JBHSAY010000009">
    <property type="protein sequence ID" value="MFC4132089.1"/>
    <property type="molecule type" value="Genomic_DNA"/>
</dbReference>
<keyword evidence="9" id="KW-1133">Transmembrane helix</keyword>
<dbReference type="Proteomes" id="UP001595816">
    <property type="component" value="Unassembled WGS sequence"/>
</dbReference>
<sequence>MTPPARVHQPSPGRLFVAFGGAVAALFWLYHLTAFLSPVERPWHMIVVQSVAGLAAIVALTLWRRSAAWCLLIVAGCLFLSPAGVGAAFAVQAASAWRRGRSLVVLVTGVGLVATKIAQLLLGPYHRGWIVASTVELTVAVAGLAAATLTGWLLRSVSAERTLREDARLARRDAEHARMEQVRLQERERISREMHDVLAHRISLVAMHAGALVYRDDLDPKTTRETARVIHGNAKQALDELRGILSGLRDGTHDHDHPEPPQPTLRELPVLVAEARSTDTPVRLALTATGLDDLPTQVSRSAYRILQEGLTNARKHAPQAPVELRVDDGPDNSIVLTVGNPLSREQDHWPAGAGLGLVGVTERAQLLGGTVTVGPVDGRFELTVTFPRPSA</sequence>
<accession>A0ABV8LQM0</accession>
<dbReference type="InterPro" id="IPR011712">
    <property type="entry name" value="Sig_transdc_His_kin_sub3_dim/P"/>
</dbReference>
<keyword evidence="4" id="KW-0808">Transferase</keyword>
<feature type="domain" description="Histidine kinase/HSP90-like ATPase" evidence="10">
    <location>
        <begin position="297"/>
        <end position="390"/>
    </location>
</feature>
<keyword evidence="3" id="KW-0597">Phosphoprotein</keyword>
<keyword evidence="7" id="KW-0067">ATP-binding</keyword>
<organism evidence="11 12">
    <name type="scientific">Hamadaea flava</name>
    <dbReference type="NCBI Taxonomy" id="1742688"/>
    <lineage>
        <taxon>Bacteria</taxon>
        <taxon>Bacillati</taxon>
        <taxon>Actinomycetota</taxon>
        <taxon>Actinomycetes</taxon>
        <taxon>Micromonosporales</taxon>
        <taxon>Micromonosporaceae</taxon>
        <taxon>Hamadaea</taxon>
    </lineage>
</organism>
<protein>
    <recommendedName>
        <fullName evidence="2">histidine kinase</fullName>
        <ecNumber evidence="2">2.7.13.3</ecNumber>
    </recommendedName>
</protein>
<evidence type="ECO:0000256" key="8">
    <source>
        <dbReference type="ARBA" id="ARBA00023012"/>
    </source>
</evidence>
<feature type="transmembrane region" description="Helical" evidence="9">
    <location>
        <begin position="43"/>
        <end position="63"/>
    </location>
</feature>
<dbReference type="InterPro" id="IPR036890">
    <property type="entry name" value="HATPase_C_sf"/>
</dbReference>
<feature type="transmembrane region" description="Helical" evidence="9">
    <location>
        <begin position="15"/>
        <end position="36"/>
    </location>
</feature>
<dbReference type="PANTHER" id="PTHR24421">
    <property type="entry name" value="NITRATE/NITRITE SENSOR PROTEIN NARX-RELATED"/>
    <property type="match status" value="1"/>
</dbReference>
<evidence type="ECO:0000256" key="3">
    <source>
        <dbReference type="ARBA" id="ARBA00022553"/>
    </source>
</evidence>
<dbReference type="Gene3D" id="1.20.5.1930">
    <property type="match status" value="1"/>
</dbReference>
<dbReference type="InterPro" id="IPR050482">
    <property type="entry name" value="Sensor_HK_TwoCompSys"/>
</dbReference>
<reference evidence="12" key="1">
    <citation type="journal article" date="2019" name="Int. J. Syst. Evol. Microbiol.">
        <title>The Global Catalogue of Microorganisms (GCM) 10K type strain sequencing project: providing services to taxonomists for standard genome sequencing and annotation.</title>
        <authorList>
            <consortium name="The Broad Institute Genomics Platform"/>
            <consortium name="The Broad Institute Genome Sequencing Center for Infectious Disease"/>
            <person name="Wu L."/>
            <person name="Ma J."/>
        </authorList>
    </citation>
    <scope>NUCLEOTIDE SEQUENCE [LARGE SCALE GENOMIC DNA]</scope>
    <source>
        <strain evidence="12">CGMCC 4.7289</strain>
    </source>
</reference>
<dbReference type="Gene3D" id="3.30.565.10">
    <property type="entry name" value="Histidine kinase-like ATPase, C-terminal domain"/>
    <property type="match status" value="1"/>
</dbReference>
<proteinExistence type="predicted"/>
<evidence type="ECO:0000313" key="11">
    <source>
        <dbReference type="EMBL" id="MFC4132089.1"/>
    </source>
</evidence>
<keyword evidence="9" id="KW-0472">Membrane</keyword>
<keyword evidence="8" id="KW-0902">Two-component regulatory system</keyword>
<dbReference type="PANTHER" id="PTHR24421:SF10">
    <property type="entry name" value="NITRATE_NITRITE SENSOR PROTEIN NARQ"/>
    <property type="match status" value="1"/>
</dbReference>
<evidence type="ECO:0000313" key="12">
    <source>
        <dbReference type="Proteomes" id="UP001595816"/>
    </source>
</evidence>
<feature type="transmembrane region" description="Helical" evidence="9">
    <location>
        <begin position="103"/>
        <end position="122"/>
    </location>
</feature>
<name>A0ABV8LQM0_9ACTN</name>
<feature type="transmembrane region" description="Helical" evidence="9">
    <location>
        <begin position="128"/>
        <end position="154"/>
    </location>
</feature>
<gene>
    <name evidence="11" type="ORF">ACFOZ4_15880</name>
</gene>
<comment type="catalytic activity">
    <reaction evidence="1">
        <text>ATP + protein L-histidine = ADP + protein N-phospho-L-histidine.</text>
        <dbReference type="EC" id="2.7.13.3"/>
    </reaction>
</comment>
<dbReference type="SMART" id="SM00387">
    <property type="entry name" value="HATPase_c"/>
    <property type="match status" value="1"/>
</dbReference>
<dbReference type="EC" id="2.7.13.3" evidence="2"/>
<evidence type="ECO:0000256" key="4">
    <source>
        <dbReference type="ARBA" id="ARBA00022679"/>
    </source>
</evidence>
<evidence type="ECO:0000256" key="5">
    <source>
        <dbReference type="ARBA" id="ARBA00022741"/>
    </source>
</evidence>
<keyword evidence="12" id="KW-1185">Reference proteome</keyword>
<evidence type="ECO:0000256" key="2">
    <source>
        <dbReference type="ARBA" id="ARBA00012438"/>
    </source>
</evidence>
<evidence type="ECO:0000256" key="9">
    <source>
        <dbReference type="SAM" id="Phobius"/>
    </source>
</evidence>
<evidence type="ECO:0000256" key="7">
    <source>
        <dbReference type="ARBA" id="ARBA00022840"/>
    </source>
</evidence>
<dbReference type="CDD" id="cd16917">
    <property type="entry name" value="HATPase_UhpB-NarQ-NarX-like"/>
    <property type="match status" value="1"/>
</dbReference>
<dbReference type="GO" id="GO:0016301">
    <property type="term" value="F:kinase activity"/>
    <property type="evidence" value="ECO:0007669"/>
    <property type="project" value="UniProtKB-KW"/>
</dbReference>
<dbReference type="Pfam" id="PF07730">
    <property type="entry name" value="HisKA_3"/>
    <property type="match status" value="1"/>
</dbReference>
<dbReference type="RefSeq" id="WP_253753900.1">
    <property type="nucleotide sequence ID" value="NZ_JAMZDZ010000001.1"/>
</dbReference>
<keyword evidence="9" id="KW-0812">Transmembrane</keyword>
<dbReference type="InterPro" id="IPR003594">
    <property type="entry name" value="HATPase_dom"/>
</dbReference>